<proteinExistence type="predicted"/>
<sequence>MSGSSSSTQPQVPTDPGLQFYTDGGLVAEYVIPPPKAFLSNIIRPHIPFVVALGLLHGPFLNRQSVQYMAHAKYKLQGIWYDADSAVGVFKTESEEDLAWTPKYQTTNPLALADWDKLYLVLANLTAPEGTYIFVVDIIKSDENGFSLVTQLPAFRATSIIIPDEETTVMEYPSMFSCSYPWHKSEICLAQLPARCKFSIDSCPACGSN</sequence>
<reference evidence="1" key="1">
    <citation type="journal article" date="2023" name="Mol. Phylogenet. Evol.">
        <title>Genome-scale phylogeny and comparative genomics of the fungal order Sordariales.</title>
        <authorList>
            <person name="Hensen N."/>
            <person name="Bonometti L."/>
            <person name="Westerberg I."/>
            <person name="Brannstrom I.O."/>
            <person name="Guillou S."/>
            <person name="Cros-Aarteil S."/>
            <person name="Calhoun S."/>
            <person name="Haridas S."/>
            <person name="Kuo A."/>
            <person name="Mondo S."/>
            <person name="Pangilinan J."/>
            <person name="Riley R."/>
            <person name="LaButti K."/>
            <person name="Andreopoulos B."/>
            <person name="Lipzen A."/>
            <person name="Chen C."/>
            <person name="Yan M."/>
            <person name="Daum C."/>
            <person name="Ng V."/>
            <person name="Clum A."/>
            <person name="Steindorff A."/>
            <person name="Ohm R.A."/>
            <person name="Martin F."/>
            <person name="Silar P."/>
            <person name="Natvig D.O."/>
            <person name="Lalanne C."/>
            <person name="Gautier V."/>
            <person name="Ament-Velasquez S.L."/>
            <person name="Kruys A."/>
            <person name="Hutchinson M.I."/>
            <person name="Powell A.J."/>
            <person name="Barry K."/>
            <person name="Miller A.N."/>
            <person name="Grigoriev I.V."/>
            <person name="Debuchy R."/>
            <person name="Gladieux P."/>
            <person name="Hiltunen Thoren M."/>
            <person name="Johannesson H."/>
        </authorList>
    </citation>
    <scope>NUCLEOTIDE SEQUENCE</scope>
    <source>
        <strain evidence="1">CBS 990.96</strain>
    </source>
</reference>
<evidence type="ECO:0000313" key="2">
    <source>
        <dbReference type="Proteomes" id="UP001301958"/>
    </source>
</evidence>
<reference evidence="1" key="2">
    <citation type="submission" date="2023-05" db="EMBL/GenBank/DDBJ databases">
        <authorList>
            <consortium name="Lawrence Berkeley National Laboratory"/>
            <person name="Steindorff A."/>
            <person name="Hensen N."/>
            <person name="Bonometti L."/>
            <person name="Westerberg I."/>
            <person name="Brannstrom I.O."/>
            <person name="Guillou S."/>
            <person name="Cros-Aarteil S."/>
            <person name="Calhoun S."/>
            <person name="Haridas S."/>
            <person name="Kuo A."/>
            <person name="Mondo S."/>
            <person name="Pangilinan J."/>
            <person name="Riley R."/>
            <person name="Labutti K."/>
            <person name="Andreopoulos B."/>
            <person name="Lipzen A."/>
            <person name="Chen C."/>
            <person name="Yanf M."/>
            <person name="Daum C."/>
            <person name="Ng V."/>
            <person name="Clum A."/>
            <person name="Ohm R."/>
            <person name="Martin F."/>
            <person name="Silar P."/>
            <person name="Natvig D."/>
            <person name="Lalanne C."/>
            <person name="Gautier V."/>
            <person name="Ament-Velasquez S.L."/>
            <person name="Kruys A."/>
            <person name="Hutchinson M.I."/>
            <person name="Powell A.J."/>
            <person name="Barry K."/>
            <person name="Miller A.N."/>
            <person name="Grigoriev I.V."/>
            <person name="Debuchy R."/>
            <person name="Gladieux P."/>
            <person name="Thoren M.H."/>
            <person name="Johannesson H."/>
        </authorList>
    </citation>
    <scope>NUCLEOTIDE SEQUENCE</scope>
    <source>
        <strain evidence="1">CBS 990.96</strain>
    </source>
</reference>
<dbReference type="EMBL" id="MU865294">
    <property type="protein sequence ID" value="KAK4231109.1"/>
    <property type="molecule type" value="Genomic_DNA"/>
</dbReference>
<dbReference type="AlphaFoldDB" id="A0AAN7H7H3"/>
<comment type="caution">
    <text evidence="1">The sequence shown here is derived from an EMBL/GenBank/DDBJ whole genome shotgun (WGS) entry which is preliminary data.</text>
</comment>
<organism evidence="1 2">
    <name type="scientific">Podospora fimiseda</name>
    <dbReference type="NCBI Taxonomy" id="252190"/>
    <lineage>
        <taxon>Eukaryota</taxon>
        <taxon>Fungi</taxon>
        <taxon>Dikarya</taxon>
        <taxon>Ascomycota</taxon>
        <taxon>Pezizomycotina</taxon>
        <taxon>Sordariomycetes</taxon>
        <taxon>Sordariomycetidae</taxon>
        <taxon>Sordariales</taxon>
        <taxon>Podosporaceae</taxon>
        <taxon>Podospora</taxon>
    </lineage>
</organism>
<protein>
    <submittedName>
        <fullName evidence="1">Uncharacterized protein</fullName>
    </submittedName>
</protein>
<accession>A0AAN7H7H3</accession>
<evidence type="ECO:0000313" key="1">
    <source>
        <dbReference type="EMBL" id="KAK4231109.1"/>
    </source>
</evidence>
<name>A0AAN7H7H3_9PEZI</name>
<keyword evidence="2" id="KW-1185">Reference proteome</keyword>
<gene>
    <name evidence="1" type="ORF">QBC38DRAFT_440232</name>
</gene>
<dbReference type="Proteomes" id="UP001301958">
    <property type="component" value="Unassembled WGS sequence"/>
</dbReference>